<organism evidence="1 2">
    <name type="scientific">Actinoplanes oblitus</name>
    <dbReference type="NCBI Taxonomy" id="3040509"/>
    <lineage>
        <taxon>Bacteria</taxon>
        <taxon>Bacillati</taxon>
        <taxon>Actinomycetota</taxon>
        <taxon>Actinomycetes</taxon>
        <taxon>Micromonosporales</taxon>
        <taxon>Micromonosporaceae</taxon>
        <taxon>Actinoplanes</taxon>
    </lineage>
</organism>
<evidence type="ECO:0000313" key="1">
    <source>
        <dbReference type="EMBL" id="WIN00816.1"/>
    </source>
</evidence>
<evidence type="ECO:0000313" key="2">
    <source>
        <dbReference type="Proteomes" id="UP001240150"/>
    </source>
</evidence>
<reference evidence="1 2" key="1">
    <citation type="submission" date="2023-06" db="EMBL/GenBank/DDBJ databases">
        <authorList>
            <person name="Yushchuk O."/>
            <person name="Binda E."/>
            <person name="Ruckert-Reed C."/>
            <person name="Fedorenko V."/>
            <person name="Kalinowski J."/>
            <person name="Marinelli F."/>
        </authorList>
    </citation>
    <scope>NUCLEOTIDE SEQUENCE [LARGE SCALE GENOMIC DNA]</scope>
    <source>
        <strain evidence="1 2">NRRL 3884</strain>
    </source>
</reference>
<dbReference type="Pfam" id="PF09617">
    <property type="entry name" value="Cas_GSU0053"/>
    <property type="match status" value="1"/>
</dbReference>
<proteinExistence type="predicted"/>
<dbReference type="RefSeq" id="WP_284922343.1">
    <property type="nucleotide sequence ID" value="NZ_CP126980.1"/>
</dbReference>
<protein>
    <submittedName>
        <fullName evidence="1">Type I-U CRISPR-associated RAMP protein Csb1/Cas7u</fullName>
    </submittedName>
</protein>
<dbReference type="Proteomes" id="UP001240150">
    <property type="component" value="Chromosome"/>
</dbReference>
<sequence length="393" mass="42248">MTDVAERLITALGEDSADTGIVFSAVYQPVGGPGGTVMPPTFPTSEEQRIAARREGRFPRPYLFEERWVDGTRRSTVVVDQVPSQANRVEEALLDARDCGRLPLPLFELEVKEHGVRLTSLDFPHRFADAYLRDSEVGGVRFDKSEVGRALRSATAADVRPLFEREPYSLVFGAWDSHRKGRPLKLPRIYTSSMFGLEPLDGGRQAGKLDPVNLSGAIDDKAKAESDWRFLPEGAKRTGGRLSEIGHGNIAPNPGHGGVTVDEIRRRGWVSFAGLRRLRFGDVSPEAALLGRATLAALALAGDRLAFGRASVWLRSGCDLTRISDEVGIEQAGGQVEALAVTAADAVAAFVALRERAATAGLPMAGDVVPVTPTPQLAAAIRYAVTQAVGDGE</sequence>
<keyword evidence="2" id="KW-1185">Reference proteome</keyword>
<dbReference type="EMBL" id="CP126980">
    <property type="protein sequence ID" value="WIN00816.1"/>
    <property type="molecule type" value="Genomic_DNA"/>
</dbReference>
<accession>A0ABY8WX09</accession>
<gene>
    <name evidence="1" type="primary">cas7u</name>
    <name evidence="1" type="ORF">ACTOB_003738</name>
</gene>
<dbReference type="InterPro" id="IPR013403">
    <property type="entry name" value="CRISPR-assoc_prot_Csb1/Cas7u"/>
</dbReference>
<name>A0ABY8WX09_9ACTN</name>
<dbReference type="NCBIfam" id="TIGR02570">
    <property type="entry name" value="cas7_GSU0053"/>
    <property type="match status" value="1"/>
</dbReference>